<evidence type="ECO:0000313" key="2">
    <source>
        <dbReference type="EMBL" id="KAJ7330572.1"/>
    </source>
</evidence>
<dbReference type="OrthoDB" id="5958408at2759"/>
<comment type="caution">
    <text evidence="2">The sequence shown here is derived from an EMBL/GenBank/DDBJ whole genome shotgun (WGS) entry which is preliminary data.</text>
</comment>
<dbReference type="Pfam" id="PF14737">
    <property type="entry name" value="DUF4470"/>
    <property type="match status" value="1"/>
</dbReference>
<reference evidence="2" key="1">
    <citation type="submission" date="2023-01" db="EMBL/GenBank/DDBJ databases">
        <title>Genome assembly of the deep-sea coral Lophelia pertusa.</title>
        <authorList>
            <person name="Herrera S."/>
            <person name="Cordes E."/>
        </authorList>
    </citation>
    <scope>NUCLEOTIDE SEQUENCE</scope>
    <source>
        <strain evidence="2">USNM1676648</strain>
        <tissue evidence="2">Polyp</tissue>
    </source>
</reference>
<dbReference type="AlphaFoldDB" id="A0A9W9YDZ3"/>
<proteinExistence type="predicted"/>
<feature type="domain" description="DUF4470" evidence="1">
    <location>
        <begin position="1"/>
        <end position="91"/>
    </location>
</feature>
<evidence type="ECO:0000313" key="3">
    <source>
        <dbReference type="Proteomes" id="UP001163046"/>
    </source>
</evidence>
<sequence>MGNTRGRDLTELLGTSTEQHLDLLLLASGDVRNVLCTVSELSLRKPHERPKSLKFHLNDYDPSVVARNAILLEVAGSINPDITADMDFLWKYLVQPGAVKSSL</sequence>
<dbReference type="InterPro" id="IPR027974">
    <property type="entry name" value="DUF4470"/>
</dbReference>
<evidence type="ECO:0000259" key="1">
    <source>
        <dbReference type="Pfam" id="PF14737"/>
    </source>
</evidence>
<gene>
    <name evidence="2" type="ORF">OS493_022185</name>
</gene>
<dbReference type="EMBL" id="MU827792">
    <property type="protein sequence ID" value="KAJ7330572.1"/>
    <property type="molecule type" value="Genomic_DNA"/>
</dbReference>
<accession>A0A9W9YDZ3</accession>
<keyword evidence="3" id="KW-1185">Reference proteome</keyword>
<protein>
    <recommendedName>
        <fullName evidence="1">DUF4470 domain-containing protein</fullName>
    </recommendedName>
</protein>
<dbReference type="Proteomes" id="UP001163046">
    <property type="component" value="Unassembled WGS sequence"/>
</dbReference>
<name>A0A9W9YDZ3_9CNID</name>
<organism evidence="2 3">
    <name type="scientific">Desmophyllum pertusum</name>
    <dbReference type="NCBI Taxonomy" id="174260"/>
    <lineage>
        <taxon>Eukaryota</taxon>
        <taxon>Metazoa</taxon>
        <taxon>Cnidaria</taxon>
        <taxon>Anthozoa</taxon>
        <taxon>Hexacorallia</taxon>
        <taxon>Scleractinia</taxon>
        <taxon>Caryophylliina</taxon>
        <taxon>Caryophylliidae</taxon>
        <taxon>Desmophyllum</taxon>
    </lineage>
</organism>